<dbReference type="RefSeq" id="WP_157346442.1">
    <property type="nucleotide sequence ID" value="NZ_WSEK01000005.1"/>
</dbReference>
<feature type="transmembrane region" description="Helical" evidence="1">
    <location>
        <begin position="192"/>
        <end position="211"/>
    </location>
</feature>
<evidence type="ECO:0000313" key="3">
    <source>
        <dbReference type="Proteomes" id="UP000473525"/>
    </source>
</evidence>
<proteinExistence type="predicted"/>
<feature type="transmembrane region" description="Helical" evidence="1">
    <location>
        <begin position="117"/>
        <end position="135"/>
    </location>
</feature>
<gene>
    <name evidence="2" type="ORF">GON03_20340</name>
</gene>
<feature type="transmembrane region" description="Helical" evidence="1">
    <location>
        <begin position="155"/>
        <end position="180"/>
    </location>
</feature>
<keyword evidence="1" id="KW-1133">Transmembrane helix</keyword>
<evidence type="ECO:0000256" key="1">
    <source>
        <dbReference type="SAM" id="Phobius"/>
    </source>
</evidence>
<feature type="transmembrane region" description="Helical" evidence="1">
    <location>
        <begin position="259"/>
        <end position="279"/>
    </location>
</feature>
<name>A0A6L6XVX2_9ACTN</name>
<sequence>MSRPQLVLVRLWPWLLTLVIMGPLLSRGFVLTYDMVFVPDLALRSDFLGLGSGLPRAVPSDALVAVLDNVLPGDVLQKVVLVAALGLAGTGARRLVPGGSTSAQIGATSLYLWSPFVAERLGIGHWPLLLTYAALPWIFDAARRARAGERTVPQLVLWVAFGSLSAAGGVIAALFAVACVAGRRPAAVRRTVLVAGAALAVNAPWLVAGALHGSAALSDPRGVEAFAARAEGFLPLPLTLIGLGGIWNAEVVPPSRESWAAIVQLLLVLAISAAGFRAWRSGLLLRDRLGLGLAAAVGLVVALVGSVAPDALGWVVAHVPGGGLFRDGSRFVALVAPLAASLFGTGVAAVVGRLGERAARIGVGTVLVLVPLALMPDLGLGLGGRLSPVSYPGEYAAARSAVAQRQDAGVRGDVLLVPFSSYRLPAWNEGRRTLDPTGRYLTPNFLASDVLYVDGVAIAGEDQRAARVSDLLAADLPPAELAEALGREGIGWVALDREAQAMVGDAAPSADLAGLPTVHDGPGLVVWELPRPDLEQAGRAREAAIAVAWLGALGLVVTSAALVVVRGLRRRGNVF</sequence>
<comment type="caution">
    <text evidence="2">The sequence shown here is derived from an EMBL/GenBank/DDBJ whole genome shotgun (WGS) entry which is preliminary data.</text>
</comment>
<keyword evidence="3" id="KW-1185">Reference proteome</keyword>
<feature type="transmembrane region" description="Helical" evidence="1">
    <location>
        <begin position="331"/>
        <end position="351"/>
    </location>
</feature>
<accession>A0A6L6XVX2</accession>
<keyword evidence="1" id="KW-0812">Transmembrane</keyword>
<feature type="transmembrane region" description="Helical" evidence="1">
    <location>
        <begin position="12"/>
        <end position="33"/>
    </location>
</feature>
<protein>
    <recommendedName>
        <fullName evidence="4">YfhO family protein</fullName>
    </recommendedName>
</protein>
<dbReference type="AlphaFoldDB" id="A0A6L6XVX2"/>
<keyword evidence="1" id="KW-0472">Membrane</keyword>
<dbReference type="Proteomes" id="UP000473525">
    <property type="component" value="Unassembled WGS sequence"/>
</dbReference>
<feature type="transmembrane region" description="Helical" evidence="1">
    <location>
        <begin position="358"/>
        <end position="375"/>
    </location>
</feature>
<organism evidence="2 3">
    <name type="scientific">Nocardioides agri</name>
    <dbReference type="NCBI Taxonomy" id="2682843"/>
    <lineage>
        <taxon>Bacteria</taxon>
        <taxon>Bacillati</taxon>
        <taxon>Actinomycetota</taxon>
        <taxon>Actinomycetes</taxon>
        <taxon>Propionibacteriales</taxon>
        <taxon>Nocardioidaceae</taxon>
        <taxon>Nocardioides</taxon>
    </lineage>
</organism>
<reference evidence="2 3" key="1">
    <citation type="submission" date="2019-12" db="EMBL/GenBank/DDBJ databases">
        <authorList>
            <person name="Huq M.A."/>
        </authorList>
    </citation>
    <scope>NUCLEOTIDE SEQUENCE [LARGE SCALE GENOMIC DNA]</scope>
    <source>
        <strain evidence="2 3">MAH-18</strain>
    </source>
</reference>
<feature type="transmembrane region" description="Helical" evidence="1">
    <location>
        <begin position="291"/>
        <end position="311"/>
    </location>
</feature>
<dbReference type="EMBL" id="WSEK01000005">
    <property type="protein sequence ID" value="MVQ51534.1"/>
    <property type="molecule type" value="Genomic_DNA"/>
</dbReference>
<evidence type="ECO:0008006" key="4">
    <source>
        <dbReference type="Google" id="ProtNLM"/>
    </source>
</evidence>
<feature type="transmembrane region" description="Helical" evidence="1">
    <location>
        <begin position="543"/>
        <end position="565"/>
    </location>
</feature>
<evidence type="ECO:0000313" key="2">
    <source>
        <dbReference type="EMBL" id="MVQ51534.1"/>
    </source>
</evidence>